<keyword evidence="8" id="KW-0503">Monooxygenase</keyword>
<reference evidence="10" key="1">
    <citation type="submission" date="2020-09" db="EMBL/GenBank/DDBJ databases">
        <title>Comparative genome analyses of four rice-infecting Rhizoctonia solani isolates reveal extensive enrichment of homogalacturonan modification genes.</title>
        <authorList>
            <person name="Lee D.-Y."/>
            <person name="Jeon J."/>
            <person name="Kim K.-T."/>
            <person name="Cheong K."/>
            <person name="Song H."/>
            <person name="Choi G."/>
            <person name="Ko J."/>
            <person name="Opiyo S.O."/>
            <person name="Zuo S."/>
            <person name="Madhav S."/>
            <person name="Lee Y.-H."/>
            <person name="Wang G.-L."/>
        </authorList>
    </citation>
    <scope>NUCLEOTIDE SEQUENCE</scope>
    <source>
        <strain evidence="10">AG1-IA WGL</strain>
    </source>
</reference>
<evidence type="ECO:0000256" key="1">
    <source>
        <dbReference type="ARBA" id="ARBA00001971"/>
    </source>
</evidence>
<evidence type="ECO:0000256" key="9">
    <source>
        <dbReference type="SAM" id="Phobius"/>
    </source>
</evidence>
<name>A0A8H7HL49_9AGAM</name>
<gene>
    <name evidence="10" type="ORF">RHS03_07683</name>
</gene>
<dbReference type="OrthoDB" id="1470350at2759"/>
<keyword evidence="4" id="KW-0349">Heme</keyword>
<evidence type="ECO:0000313" key="11">
    <source>
        <dbReference type="Proteomes" id="UP000602905"/>
    </source>
</evidence>
<feature type="non-terminal residue" evidence="10">
    <location>
        <position position="1"/>
    </location>
</feature>
<dbReference type="InterPro" id="IPR050121">
    <property type="entry name" value="Cytochrome_P450_monoxygenase"/>
</dbReference>
<evidence type="ECO:0000313" key="10">
    <source>
        <dbReference type="EMBL" id="KAF8698342.1"/>
    </source>
</evidence>
<dbReference type="InterPro" id="IPR036396">
    <property type="entry name" value="Cyt_P450_sf"/>
</dbReference>
<evidence type="ECO:0000256" key="5">
    <source>
        <dbReference type="ARBA" id="ARBA00022723"/>
    </source>
</evidence>
<dbReference type="GO" id="GO:0016705">
    <property type="term" value="F:oxidoreductase activity, acting on paired donors, with incorporation or reduction of molecular oxygen"/>
    <property type="evidence" value="ECO:0007669"/>
    <property type="project" value="InterPro"/>
</dbReference>
<evidence type="ECO:0000256" key="6">
    <source>
        <dbReference type="ARBA" id="ARBA00023002"/>
    </source>
</evidence>
<evidence type="ECO:0000256" key="8">
    <source>
        <dbReference type="ARBA" id="ARBA00023033"/>
    </source>
</evidence>
<comment type="pathway">
    <text evidence="2">Secondary metabolite biosynthesis.</text>
</comment>
<keyword evidence="5" id="KW-0479">Metal-binding</keyword>
<proteinExistence type="inferred from homology"/>
<keyword evidence="9" id="KW-0812">Transmembrane</keyword>
<feature type="non-terminal residue" evidence="10">
    <location>
        <position position="495"/>
    </location>
</feature>
<dbReference type="GO" id="GO:0004497">
    <property type="term" value="F:monooxygenase activity"/>
    <property type="evidence" value="ECO:0007669"/>
    <property type="project" value="UniProtKB-KW"/>
</dbReference>
<dbReference type="InterPro" id="IPR001128">
    <property type="entry name" value="Cyt_P450"/>
</dbReference>
<evidence type="ECO:0000256" key="4">
    <source>
        <dbReference type="ARBA" id="ARBA00022617"/>
    </source>
</evidence>
<comment type="cofactor">
    <cofactor evidence="1">
        <name>heme</name>
        <dbReference type="ChEBI" id="CHEBI:30413"/>
    </cofactor>
</comment>
<dbReference type="PANTHER" id="PTHR24305:SF166">
    <property type="entry name" value="CYTOCHROME P450 12A4, MITOCHONDRIAL-RELATED"/>
    <property type="match status" value="1"/>
</dbReference>
<comment type="caution">
    <text evidence="10">The sequence shown here is derived from an EMBL/GenBank/DDBJ whole genome shotgun (WGS) entry which is preliminary data.</text>
</comment>
<feature type="transmembrane region" description="Helical" evidence="9">
    <location>
        <begin position="6"/>
        <end position="26"/>
    </location>
</feature>
<dbReference type="Gene3D" id="1.10.630.10">
    <property type="entry name" value="Cytochrome P450"/>
    <property type="match status" value="1"/>
</dbReference>
<keyword evidence="9" id="KW-1133">Transmembrane helix</keyword>
<accession>A0A8H7HL49</accession>
<evidence type="ECO:0000256" key="7">
    <source>
        <dbReference type="ARBA" id="ARBA00023004"/>
    </source>
</evidence>
<protein>
    <submittedName>
        <fullName evidence="10">Cytochrome P450</fullName>
    </submittedName>
</protein>
<dbReference type="PANTHER" id="PTHR24305">
    <property type="entry name" value="CYTOCHROME P450"/>
    <property type="match status" value="1"/>
</dbReference>
<comment type="similarity">
    <text evidence="3">Belongs to the cytochrome P450 family.</text>
</comment>
<keyword evidence="6" id="KW-0560">Oxidoreductase</keyword>
<dbReference type="GO" id="GO:0005506">
    <property type="term" value="F:iron ion binding"/>
    <property type="evidence" value="ECO:0007669"/>
    <property type="project" value="InterPro"/>
</dbReference>
<dbReference type="Pfam" id="PF00067">
    <property type="entry name" value="p450"/>
    <property type="match status" value="2"/>
</dbReference>
<keyword evidence="9" id="KW-0472">Membrane</keyword>
<evidence type="ECO:0000256" key="2">
    <source>
        <dbReference type="ARBA" id="ARBA00005179"/>
    </source>
</evidence>
<organism evidence="10 11">
    <name type="scientific">Rhizoctonia solani</name>
    <dbReference type="NCBI Taxonomy" id="456999"/>
    <lineage>
        <taxon>Eukaryota</taxon>
        <taxon>Fungi</taxon>
        <taxon>Dikarya</taxon>
        <taxon>Basidiomycota</taxon>
        <taxon>Agaricomycotina</taxon>
        <taxon>Agaricomycetes</taxon>
        <taxon>Cantharellales</taxon>
        <taxon>Ceratobasidiaceae</taxon>
        <taxon>Rhizoctonia</taxon>
    </lineage>
</organism>
<dbReference type="Proteomes" id="UP000602905">
    <property type="component" value="Unassembled WGS sequence"/>
</dbReference>
<feature type="transmembrane region" description="Helical" evidence="9">
    <location>
        <begin position="145"/>
        <end position="163"/>
    </location>
</feature>
<keyword evidence="7" id="KW-0408">Iron</keyword>
<feature type="transmembrane region" description="Helical" evidence="9">
    <location>
        <begin position="106"/>
        <end position="125"/>
    </location>
</feature>
<sequence>MSSGDSPWGSEWILLVGIVILAVYWLRGPKVISKLPVATGGHWLVGHLKNLMGVDGLEYQGRIFSKYGPTVMLKGLMRSPVIFSIDPAVIHSVQSKEKDKFHRPNGPTIMIWAVFGGGLFALSATKSRVQYEVPAGNTVLFILDWSLILFGLFIQMPIFLGVAKETTSIIKKDLEFSSSSKEVDIFPWTTAAALDLIGEAGLGYSFNSFSGQRDEYSTAIKKAKQSLAKLAPLIQLLPYVHRIGTSGFRQWIMDIIPSSTIQKLRRATKVQNEQAEEIIRARQELLSAGKDLSSETGRGKDIMTLLIKARESEGAESYIDRQSTIGHMNIFIFAGHEPMKYSLEGKQINMVIILDDSASITRILDLLAQHTSIQDRLREELRHYFESNRDEVHYDALLELPYLDGIVRESLRLFPPVSNIPRVCVEDTILSLDCPIDTPSGRVTSVPVKKGTMVFLNNVHFNRNKAIWGERANDFLPERWMEKKIDEVTEAPTHV</sequence>
<evidence type="ECO:0000256" key="3">
    <source>
        <dbReference type="ARBA" id="ARBA00010617"/>
    </source>
</evidence>
<dbReference type="AlphaFoldDB" id="A0A8H7HL49"/>
<dbReference type="EMBL" id="JACYCD010000265">
    <property type="protein sequence ID" value="KAF8698342.1"/>
    <property type="molecule type" value="Genomic_DNA"/>
</dbReference>
<dbReference type="SUPFAM" id="SSF48264">
    <property type="entry name" value="Cytochrome P450"/>
    <property type="match status" value="1"/>
</dbReference>
<dbReference type="GO" id="GO:0020037">
    <property type="term" value="F:heme binding"/>
    <property type="evidence" value="ECO:0007669"/>
    <property type="project" value="InterPro"/>
</dbReference>